<protein>
    <submittedName>
        <fullName evidence="1">Uncharacterized protein</fullName>
    </submittedName>
</protein>
<organism evidence="1">
    <name type="scientific">Arundo donax</name>
    <name type="common">Giant reed</name>
    <name type="synonym">Donax arundinaceus</name>
    <dbReference type="NCBI Taxonomy" id="35708"/>
    <lineage>
        <taxon>Eukaryota</taxon>
        <taxon>Viridiplantae</taxon>
        <taxon>Streptophyta</taxon>
        <taxon>Embryophyta</taxon>
        <taxon>Tracheophyta</taxon>
        <taxon>Spermatophyta</taxon>
        <taxon>Magnoliopsida</taxon>
        <taxon>Liliopsida</taxon>
        <taxon>Poales</taxon>
        <taxon>Poaceae</taxon>
        <taxon>PACMAD clade</taxon>
        <taxon>Arundinoideae</taxon>
        <taxon>Arundineae</taxon>
        <taxon>Arundo</taxon>
    </lineage>
</organism>
<dbReference type="EMBL" id="GBRH01210430">
    <property type="protein sequence ID" value="JAD87465.1"/>
    <property type="molecule type" value="Transcribed_RNA"/>
</dbReference>
<accession>A0A0A9DP75</accession>
<evidence type="ECO:0000313" key="1">
    <source>
        <dbReference type="EMBL" id="JAD87465.1"/>
    </source>
</evidence>
<reference evidence="1" key="1">
    <citation type="submission" date="2014-09" db="EMBL/GenBank/DDBJ databases">
        <authorList>
            <person name="Magalhaes I.L.F."/>
            <person name="Oliveira U."/>
            <person name="Santos F.R."/>
            <person name="Vidigal T.H.D.A."/>
            <person name="Brescovit A.D."/>
            <person name="Santos A.J."/>
        </authorList>
    </citation>
    <scope>NUCLEOTIDE SEQUENCE</scope>
    <source>
        <tissue evidence="1">Shoot tissue taken approximately 20 cm above the soil surface</tissue>
    </source>
</reference>
<dbReference type="AlphaFoldDB" id="A0A0A9DP75"/>
<sequence>MFALQTLYFCVPKHYFSSFLYGRFISNIISGTFQ</sequence>
<reference evidence="1" key="2">
    <citation type="journal article" date="2015" name="Data Brief">
        <title>Shoot transcriptome of the giant reed, Arundo donax.</title>
        <authorList>
            <person name="Barrero R.A."/>
            <person name="Guerrero F.D."/>
            <person name="Moolhuijzen P."/>
            <person name="Goolsby J.A."/>
            <person name="Tidwell J."/>
            <person name="Bellgard S.E."/>
            <person name="Bellgard M.I."/>
        </authorList>
    </citation>
    <scope>NUCLEOTIDE SEQUENCE</scope>
    <source>
        <tissue evidence="1">Shoot tissue taken approximately 20 cm above the soil surface</tissue>
    </source>
</reference>
<proteinExistence type="predicted"/>
<name>A0A0A9DP75_ARUDO</name>